<keyword evidence="3" id="KW-1185">Reference proteome</keyword>
<evidence type="ECO:0000313" key="2">
    <source>
        <dbReference type="EMBL" id="CAK9136348.1"/>
    </source>
</evidence>
<proteinExistence type="predicted"/>
<gene>
    <name evidence="2" type="ORF">ILEXP_LOCUS3323</name>
</gene>
<evidence type="ECO:0000313" key="3">
    <source>
        <dbReference type="Proteomes" id="UP001642360"/>
    </source>
</evidence>
<comment type="caution">
    <text evidence="2">The sequence shown here is derived from an EMBL/GenBank/DDBJ whole genome shotgun (WGS) entry which is preliminary data.</text>
</comment>
<accession>A0ABC8R156</accession>
<sequence length="109" mass="11895">MKEIALNTPEKTGRGQSQTMPASSEKRSKEPLKTFSEPASQTDVSSCGTTLKIVQTPRISYNNHDVQGISTNKRGRSKSGELFLDGTGLKPNFKRASDRNRAAVRSLGK</sequence>
<reference evidence="2 3" key="1">
    <citation type="submission" date="2024-02" db="EMBL/GenBank/DDBJ databases">
        <authorList>
            <person name="Vignale AGUSTIN F."/>
            <person name="Sosa J E."/>
            <person name="Modenutti C."/>
        </authorList>
    </citation>
    <scope>NUCLEOTIDE SEQUENCE [LARGE SCALE GENOMIC DNA]</scope>
</reference>
<evidence type="ECO:0000256" key="1">
    <source>
        <dbReference type="SAM" id="MobiDB-lite"/>
    </source>
</evidence>
<protein>
    <submittedName>
        <fullName evidence="2">Uncharacterized protein</fullName>
    </submittedName>
</protein>
<name>A0ABC8R156_9AQUA</name>
<feature type="region of interest" description="Disordered" evidence="1">
    <location>
        <begin position="64"/>
        <end position="109"/>
    </location>
</feature>
<dbReference type="Proteomes" id="UP001642360">
    <property type="component" value="Unassembled WGS sequence"/>
</dbReference>
<dbReference type="EMBL" id="CAUOFW020000748">
    <property type="protein sequence ID" value="CAK9136348.1"/>
    <property type="molecule type" value="Genomic_DNA"/>
</dbReference>
<feature type="compositionally biased region" description="Polar residues" evidence="1">
    <location>
        <begin position="37"/>
        <end position="46"/>
    </location>
</feature>
<organism evidence="2 3">
    <name type="scientific">Ilex paraguariensis</name>
    <name type="common">yerba mate</name>
    <dbReference type="NCBI Taxonomy" id="185542"/>
    <lineage>
        <taxon>Eukaryota</taxon>
        <taxon>Viridiplantae</taxon>
        <taxon>Streptophyta</taxon>
        <taxon>Embryophyta</taxon>
        <taxon>Tracheophyta</taxon>
        <taxon>Spermatophyta</taxon>
        <taxon>Magnoliopsida</taxon>
        <taxon>eudicotyledons</taxon>
        <taxon>Gunneridae</taxon>
        <taxon>Pentapetalae</taxon>
        <taxon>asterids</taxon>
        <taxon>campanulids</taxon>
        <taxon>Aquifoliales</taxon>
        <taxon>Aquifoliaceae</taxon>
        <taxon>Ilex</taxon>
    </lineage>
</organism>
<dbReference type="AlphaFoldDB" id="A0ABC8R156"/>
<feature type="region of interest" description="Disordered" evidence="1">
    <location>
        <begin position="1"/>
        <end position="46"/>
    </location>
</feature>